<evidence type="ECO:0000313" key="1">
    <source>
        <dbReference type="EMBL" id="TYO94371.1"/>
    </source>
</evidence>
<comment type="caution">
    <text evidence="1">The sequence shown here is derived from an EMBL/GenBank/DDBJ whole genome shotgun (WGS) entry which is preliminary data.</text>
</comment>
<name>A0ABY3NMV7_ELIMR</name>
<dbReference type="EMBL" id="VNHK01000001">
    <property type="protein sequence ID" value="TYO94371.1"/>
    <property type="molecule type" value="Genomic_DNA"/>
</dbReference>
<reference evidence="1 2" key="1">
    <citation type="submission" date="2019-07" db="EMBL/GenBank/DDBJ databases">
        <title>Genomic Encyclopedia of Archaeal and Bacterial Type Strains, Phase II (KMG-II): from individual species to whole genera.</title>
        <authorList>
            <person name="Goeker M."/>
        </authorList>
    </citation>
    <scope>NUCLEOTIDE SEQUENCE [LARGE SCALE GENOMIC DNA]</scope>
    <source>
        <strain evidence="1 2">DSM 14571</strain>
    </source>
</reference>
<gene>
    <name evidence="1" type="ORF">LX74_00412</name>
</gene>
<protein>
    <submittedName>
        <fullName evidence="1">Uncharacterized protein</fullName>
    </submittedName>
</protein>
<proteinExistence type="predicted"/>
<accession>A0ABY3NMV7</accession>
<sequence>MNIPIKKIMVQVLLLRILITYGQGHSIEYIMTYKSSLENNKKILSYTFWIF</sequence>
<evidence type="ECO:0000313" key="2">
    <source>
        <dbReference type="Proteomes" id="UP000324513"/>
    </source>
</evidence>
<keyword evidence="2" id="KW-1185">Reference proteome</keyword>
<dbReference type="Proteomes" id="UP000324513">
    <property type="component" value="Unassembled WGS sequence"/>
</dbReference>
<organism evidence="1 2">
    <name type="scientific">Elizabethkingia miricola</name>
    <name type="common">Chryseobacterium miricola</name>
    <dbReference type="NCBI Taxonomy" id="172045"/>
    <lineage>
        <taxon>Bacteria</taxon>
        <taxon>Pseudomonadati</taxon>
        <taxon>Bacteroidota</taxon>
        <taxon>Flavobacteriia</taxon>
        <taxon>Flavobacteriales</taxon>
        <taxon>Weeksellaceae</taxon>
        <taxon>Elizabethkingia</taxon>
    </lineage>
</organism>